<dbReference type="GO" id="GO:0000976">
    <property type="term" value="F:transcription cis-regulatory region binding"/>
    <property type="evidence" value="ECO:0007669"/>
    <property type="project" value="TreeGrafter"/>
</dbReference>
<keyword evidence="4" id="KW-0804">Transcription</keyword>
<keyword evidence="1" id="KW-0678">Repressor</keyword>
<dbReference type="PANTHER" id="PTHR30146:SF151">
    <property type="entry name" value="HTH-TYPE TRANSCRIPTIONAL REPRESSOR CYTR"/>
    <property type="match status" value="1"/>
</dbReference>
<dbReference type="RefSeq" id="WP_029588941.1">
    <property type="nucleotide sequence ID" value="NZ_CP016303.1"/>
</dbReference>
<evidence type="ECO:0000256" key="2">
    <source>
        <dbReference type="ARBA" id="ARBA00023015"/>
    </source>
</evidence>
<sequence length="339" mass="37683">MSTMKKIAAIAGVSTATVSRAFKSPEKVSVSTRDKVEKAVTNAGYYSNALFRNIKRTESRTILVCVPNFGETFFDDIIKGITEIALKKDYQVLINDSAQNKGRLNPFTIARQIAGIVFLGSNFPLNLTEASRQYLPPIVMVNEFISQFNLPTVHIDNLAASFNATNYLHYKLGHRRIACIAGIESHLFCQNRLQGYIQALHRSNIPLQKNYIIKSDFGYGAGAQSFKKLMALPKPPTAIFCHNDLLAAGAIYQAKKQGIAVPNDVSIMGFDDLKLSEYIDPALTTVSTPRHKMGEKAAEILLAYLDEHKIAKRSYLLESSLLVRESTGYLKKPEFGIRN</sequence>
<dbReference type="SUPFAM" id="SSF47413">
    <property type="entry name" value="lambda repressor-like DNA-binding domains"/>
    <property type="match status" value="1"/>
</dbReference>
<evidence type="ECO:0000313" key="5">
    <source>
        <dbReference type="EMBL" id="ASX25670.1"/>
    </source>
</evidence>
<accession>A0A249DX56</accession>
<dbReference type="Pfam" id="PF00356">
    <property type="entry name" value="LacI"/>
    <property type="match status" value="1"/>
</dbReference>
<dbReference type="SUPFAM" id="SSF53822">
    <property type="entry name" value="Periplasmic binding protein-like I"/>
    <property type="match status" value="1"/>
</dbReference>
<dbReference type="SMART" id="SM00354">
    <property type="entry name" value="HTH_LACI"/>
    <property type="match status" value="1"/>
</dbReference>
<dbReference type="GO" id="GO:0003700">
    <property type="term" value="F:DNA-binding transcription factor activity"/>
    <property type="evidence" value="ECO:0007669"/>
    <property type="project" value="TreeGrafter"/>
</dbReference>
<proteinExistence type="predicted"/>
<dbReference type="EMBL" id="CP016303">
    <property type="protein sequence ID" value="ASX25670.1"/>
    <property type="molecule type" value="Genomic_DNA"/>
</dbReference>
<dbReference type="CDD" id="cd06284">
    <property type="entry name" value="PBP1_LacI-like"/>
    <property type="match status" value="1"/>
</dbReference>
<dbReference type="InterPro" id="IPR000843">
    <property type="entry name" value="HTH_LacI"/>
</dbReference>
<dbReference type="CDD" id="cd01392">
    <property type="entry name" value="HTH_LacI"/>
    <property type="match status" value="1"/>
</dbReference>
<organism evidence="5 6">
    <name type="scientific">Candidatus Hamiltonella defensa</name>
    <name type="common">Bemisia tabaci</name>
    <dbReference type="NCBI Taxonomy" id="672795"/>
    <lineage>
        <taxon>Bacteria</taxon>
        <taxon>Pseudomonadati</taxon>
        <taxon>Pseudomonadota</taxon>
        <taxon>Gammaproteobacteria</taxon>
        <taxon>Enterobacterales</taxon>
        <taxon>Enterobacteriaceae</taxon>
        <taxon>aphid secondary symbionts</taxon>
        <taxon>Candidatus Williamhamiltonella</taxon>
    </lineage>
</organism>
<evidence type="ECO:0000313" key="6">
    <source>
        <dbReference type="Proteomes" id="UP000216438"/>
    </source>
</evidence>
<dbReference type="Gene3D" id="1.10.260.40">
    <property type="entry name" value="lambda repressor-like DNA-binding domains"/>
    <property type="match status" value="1"/>
</dbReference>
<dbReference type="AlphaFoldDB" id="A0A249DX56"/>
<dbReference type="PANTHER" id="PTHR30146">
    <property type="entry name" value="LACI-RELATED TRANSCRIPTIONAL REPRESSOR"/>
    <property type="match status" value="1"/>
</dbReference>
<evidence type="ECO:0000256" key="3">
    <source>
        <dbReference type="ARBA" id="ARBA00023125"/>
    </source>
</evidence>
<dbReference type="InterPro" id="IPR010982">
    <property type="entry name" value="Lambda_DNA-bd_dom_sf"/>
</dbReference>
<dbReference type="Pfam" id="PF13377">
    <property type="entry name" value="Peripla_BP_3"/>
    <property type="match status" value="1"/>
</dbReference>
<dbReference type="InterPro" id="IPR028082">
    <property type="entry name" value="Peripla_BP_I"/>
</dbReference>
<evidence type="ECO:0000256" key="4">
    <source>
        <dbReference type="ARBA" id="ARBA00023163"/>
    </source>
</evidence>
<dbReference type="Proteomes" id="UP000216438">
    <property type="component" value="Chromosome"/>
</dbReference>
<evidence type="ECO:0000256" key="1">
    <source>
        <dbReference type="ARBA" id="ARBA00022491"/>
    </source>
</evidence>
<reference evidence="6" key="1">
    <citation type="submission" date="2016-06" db="EMBL/GenBank/DDBJ databases">
        <authorList>
            <person name="Chen W."/>
            <person name="Hasegawa D.K."/>
        </authorList>
    </citation>
    <scope>NUCLEOTIDE SEQUENCE [LARGE SCALE GENOMIC DNA]</scope>
    <source>
        <strain evidence="6">MEAM1</strain>
    </source>
</reference>
<name>A0A249DX56_9ENTR</name>
<gene>
    <name evidence="5" type="ORF">BA171_00340</name>
</gene>
<keyword evidence="2" id="KW-0805">Transcription regulation</keyword>
<dbReference type="PROSITE" id="PS50932">
    <property type="entry name" value="HTH_LACI_2"/>
    <property type="match status" value="1"/>
</dbReference>
<protein>
    <submittedName>
        <fullName evidence="5">DNA-binding transcriptional regulator CytR</fullName>
    </submittedName>
</protein>
<keyword evidence="3 5" id="KW-0238">DNA-binding</keyword>
<dbReference type="Gene3D" id="3.40.50.2300">
    <property type="match status" value="2"/>
</dbReference>
<reference evidence="5 6" key="2">
    <citation type="submission" date="2017-09" db="EMBL/GenBank/DDBJ databases">
        <title>The genome of whitefly Bemisia tabaci, a global crop pest, provides novel insights into virus transmission, host adaptation and insecticide resistance.</title>
        <authorList>
            <person name="Kaur N."/>
            <person name="Kliot A."/>
            <person name="Pinheiro P.V."/>
            <person name="Luan J."/>
            <person name="Zheng Y."/>
            <person name="Liu W."/>
            <person name="Sun H."/>
            <person name="Yang X."/>
            <person name="Xu Y."/>
            <person name="Luo Y."/>
            <person name="Kruse A."/>
            <person name="Fisher T.W."/>
            <person name="Nelson D.R."/>
            <person name="Elimelech M."/>
            <person name="MacCoss M."/>
            <person name="Johnson R."/>
            <person name="Cohen E."/>
            <person name="Hunter W.B."/>
            <person name="Brown J.K."/>
            <person name="Jander G."/>
            <person name="Cilia M."/>
            <person name="Douglas A.E."/>
            <person name="Ghanim M."/>
            <person name="Simmons A.M."/>
            <person name="Wintermantel W.M."/>
            <person name="Ling K.-S."/>
            <person name="Fei Z."/>
        </authorList>
    </citation>
    <scope>NUCLEOTIDE SEQUENCE [LARGE SCALE GENOMIC DNA]</scope>
    <source>
        <strain evidence="5 6">MEAM1</strain>
    </source>
</reference>
<dbReference type="InterPro" id="IPR046335">
    <property type="entry name" value="LacI/GalR-like_sensor"/>
</dbReference>